<name>A0AAV3T6Q2_9EURY</name>
<reference evidence="4 5" key="1">
    <citation type="journal article" date="2019" name="Int. J. Syst. Evol. Microbiol.">
        <title>The Global Catalogue of Microorganisms (GCM) 10K type strain sequencing project: providing services to taxonomists for standard genome sequencing and annotation.</title>
        <authorList>
            <consortium name="The Broad Institute Genomics Platform"/>
            <consortium name="The Broad Institute Genome Sequencing Center for Infectious Disease"/>
            <person name="Wu L."/>
            <person name="Ma J."/>
        </authorList>
    </citation>
    <scope>NUCLEOTIDE SEQUENCE [LARGE SCALE GENOMIC DNA]</scope>
    <source>
        <strain evidence="4 5">JCM 16328</strain>
    </source>
</reference>
<evidence type="ECO:0000313" key="5">
    <source>
        <dbReference type="Proteomes" id="UP001500420"/>
    </source>
</evidence>
<gene>
    <name evidence="4" type="ORF">GCM10009020_10370</name>
</gene>
<evidence type="ECO:0000259" key="1">
    <source>
        <dbReference type="Pfam" id="PF23374"/>
    </source>
</evidence>
<sequence>MTRIPATVVVALLLLVSPVVAATPAGGVDPASADGATPSIEHEVAAPAVDATSLTESAGPISWITHDGQSSRGVAGETARSIGSTLGMADRDLRAELTEARYENRFEAGDTSAERQAVLDEALADMERRHDRLVEREREAIAEHAAGERSTEAFLRELAKISADASAVERRLDHLDRLADRDADVEISTRNLRYAMSRFDTPIRNDLVAATTAGGPVGERIYVETSENTAVLSKIEGDQYLREGIQTDQYDPDGTEQFQSREEVLETAGSHYPWLYSLAPNEREPSSRTYGTTTRETVNNHPAGSSRIFLDSSTKGVFLEYHTLDLAALDQTATVRPSDSEFTVGANRVPNGGPLWVNVTDDGGDPIDATVTIGDGHTARTGDDGVAWLLAPEGDVTVTVSAPGAAENATVTVRALSG</sequence>
<dbReference type="AlphaFoldDB" id="A0AAV3T6Q2"/>
<feature type="domain" description="Fibronectin-III type-like" evidence="1">
    <location>
        <begin position="338"/>
        <end position="405"/>
    </location>
</feature>
<keyword evidence="5" id="KW-1185">Reference proteome</keyword>
<dbReference type="Pfam" id="PF23375">
    <property type="entry name" value="DUF7094"/>
    <property type="match status" value="1"/>
</dbReference>
<evidence type="ECO:0000259" key="2">
    <source>
        <dbReference type="Pfam" id="PF23375"/>
    </source>
</evidence>
<protein>
    <submittedName>
        <fullName evidence="4">Uncharacterized protein</fullName>
    </submittedName>
</protein>
<proteinExistence type="predicted"/>
<dbReference type="Proteomes" id="UP001500420">
    <property type="component" value="Unassembled WGS sequence"/>
</dbReference>
<dbReference type="InterPro" id="IPR055522">
    <property type="entry name" value="DUF7096"/>
</dbReference>
<dbReference type="InterPro" id="IPR055520">
    <property type="entry name" value="DUF7094"/>
</dbReference>
<feature type="domain" description="DUF7096" evidence="3">
    <location>
        <begin position="3"/>
        <end position="214"/>
    </location>
</feature>
<dbReference type="InterPro" id="IPR056397">
    <property type="entry name" value="Fn3_arc"/>
</dbReference>
<dbReference type="SUPFAM" id="SSF49464">
    <property type="entry name" value="Carboxypeptidase regulatory domain-like"/>
    <property type="match status" value="1"/>
</dbReference>
<comment type="caution">
    <text evidence="4">The sequence shown here is derived from an EMBL/GenBank/DDBJ whole genome shotgun (WGS) entry which is preliminary data.</text>
</comment>
<dbReference type="Pfam" id="PF23379">
    <property type="entry name" value="DUF7096"/>
    <property type="match status" value="1"/>
</dbReference>
<dbReference type="Gene3D" id="2.60.40.1120">
    <property type="entry name" value="Carboxypeptidase-like, regulatory domain"/>
    <property type="match status" value="1"/>
</dbReference>
<dbReference type="InterPro" id="IPR008969">
    <property type="entry name" value="CarboxyPept-like_regulatory"/>
</dbReference>
<evidence type="ECO:0000313" key="4">
    <source>
        <dbReference type="EMBL" id="GAA0666906.1"/>
    </source>
</evidence>
<dbReference type="EMBL" id="BAAADV010000001">
    <property type="protein sequence ID" value="GAA0666906.1"/>
    <property type="molecule type" value="Genomic_DNA"/>
</dbReference>
<dbReference type="Pfam" id="PF23374">
    <property type="entry name" value="Fn3_arc"/>
    <property type="match status" value="1"/>
</dbReference>
<organism evidence="4 5">
    <name type="scientific">Natronoarchaeum mannanilyticum</name>
    <dbReference type="NCBI Taxonomy" id="926360"/>
    <lineage>
        <taxon>Archaea</taxon>
        <taxon>Methanobacteriati</taxon>
        <taxon>Methanobacteriota</taxon>
        <taxon>Stenosarchaea group</taxon>
        <taxon>Halobacteria</taxon>
        <taxon>Halobacteriales</taxon>
        <taxon>Natronoarchaeaceae</taxon>
    </lineage>
</organism>
<accession>A0AAV3T6Q2</accession>
<dbReference type="RefSeq" id="WP_343772837.1">
    <property type="nucleotide sequence ID" value="NZ_BAAADV010000001.1"/>
</dbReference>
<feature type="domain" description="DUF7094" evidence="2">
    <location>
        <begin position="221"/>
        <end position="330"/>
    </location>
</feature>
<evidence type="ECO:0000259" key="3">
    <source>
        <dbReference type="Pfam" id="PF23379"/>
    </source>
</evidence>